<dbReference type="Gene3D" id="2.60.260.20">
    <property type="entry name" value="Urease metallochaperone UreE, N-terminal domain"/>
    <property type="match status" value="2"/>
</dbReference>
<evidence type="ECO:0000259" key="15">
    <source>
        <dbReference type="PROSITE" id="PS50076"/>
    </source>
</evidence>
<sequence length="377" mass="41311">MAKKDYYDVLGVEKNATKDDIKRAYRKLSKKYHPDINKDDDADEKFKEVTEAYDVLYDDEKRAQYDRFGHSAFSGGAGGGNGFGGFGGASGFGGFEDIFSSFFGGSRRMDPNAPRRGDDLQYTMTVEFDEAVFGATKTVSIKKEILCDVCDGVGAQPGTSKKTCHTCSGTGQVTVEQNTPFGKIHTQRTCPTCGGTGEEIEHPCNKCHGAGTITKNVEIEVTVPEGIDNGQQIRLQGQGEPGINGGPAGDLYIVFRVKPDNRFERDGDDVHYELPITFSQAALGDEIEIPTLKGKVSLKVPGGTQSGRKFRLREQGIKNVNGFGYGDQIVTVKVQTPSKLSEEERDLFRKLSELNGQTIKESNESFTEKAKRFFKGE</sequence>
<dbReference type="FunFam" id="1.10.287.110:FF:000031">
    <property type="entry name" value="Molecular chaperone DnaJ"/>
    <property type="match status" value="1"/>
</dbReference>
<dbReference type="Gene3D" id="2.10.230.10">
    <property type="entry name" value="Heat shock protein DnaJ, cysteine-rich domain"/>
    <property type="match status" value="1"/>
</dbReference>
<dbReference type="GO" id="GO:0008270">
    <property type="term" value="F:zinc ion binding"/>
    <property type="evidence" value="ECO:0007669"/>
    <property type="project" value="UniProtKB-UniRule"/>
</dbReference>
<feature type="repeat" description="CXXCXGXG motif" evidence="13">
    <location>
        <begin position="147"/>
        <end position="154"/>
    </location>
</feature>
<feature type="repeat" description="CXXCXGXG motif" evidence="13">
    <location>
        <begin position="190"/>
        <end position="197"/>
    </location>
</feature>
<dbReference type="SUPFAM" id="SSF46565">
    <property type="entry name" value="Chaperone J-domain"/>
    <property type="match status" value="1"/>
</dbReference>
<dbReference type="GO" id="GO:0051082">
    <property type="term" value="F:unfolded protein binding"/>
    <property type="evidence" value="ECO:0007669"/>
    <property type="project" value="UniProtKB-UniRule"/>
</dbReference>
<proteinExistence type="inferred from homology"/>
<dbReference type="InterPro" id="IPR036410">
    <property type="entry name" value="HSP_DnaJ_Cys-rich_dom_sf"/>
</dbReference>
<dbReference type="FunFam" id="2.10.230.10:FF:000002">
    <property type="entry name" value="Molecular chaperone DnaJ"/>
    <property type="match status" value="1"/>
</dbReference>
<reference evidence="17 18" key="1">
    <citation type="submission" date="2020-07" db="EMBL/GenBank/DDBJ databases">
        <authorList>
            <person name="Criscuolo A."/>
        </authorList>
    </citation>
    <scope>NUCLEOTIDE SEQUENCE [LARGE SCALE GENOMIC DNA]</scope>
    <source>
        <strain evidence="17">CIP107946</strain>
    </source>
</reference>
<dbReference type="SUPFAM" id="SSF49493">
    <property type="entry name" value="HSP40/DnaJ peptide-binding domain"/>
    <property type="match status" value="2"/>
</dbReference>
<dbReference type="EMBL" id="CAJEWB010000010">
    <property type="protein sequence ID" value="CAD2076123.1"/>
    <property type="molecule type" value="Genomic_DNA"/>
</dbReference>
<dbReference type="NCBIfam" id="NF010873">
    <property type="entry name" value="PRK14280.1"/>
    <property type="match status" value="1"/>
</dbReference>
<comment type="caution">
    <text evidence="17">The sequence shown here is derived from an EMBL/GenBank/DDBJ whole genome shotgun (WGS) entry which is preliminary data.</text>
</comment>
<dbReference type="PROSITE" id="PS51188">
    <property type="entry name" value="ZF_CR"/>
    <property type="match status" value="1"/>
</dbReference>
<comment type="domain">
    <text evidence="13">The J domain is necessary and sufficient to stimulate DnaK ATPase activity. Zinc center 1 plays an important role in the autonomous, DnaK-independent chaperone activity of DnaJ. Zinc center 2 is essential for interaction with DnaK and for DnaJ activity.</text>
</comment>
<feature type="binding site" evidence="13">
    <location>
        <position position="207"/>
    </location>
    <ligand>
        <name>Zn(2+)</name>
        <dbReference type="ChEBI" id="CHEBI:29105"/>
        <label>1</label>
    </ligand>
</feature>
<feature type="domain" description="J" evidence="15">
    <location>
        <begin position="5"/>
        <end position="69"/>
    </location>
</feature>
<dbReference type="CDD" id="cd10747">
    <property type="entry name" value="DnaJ_C"/>
    <property type="match status" value="1"/>
</dbReference>
<evidence type="ECO:0000256" key="3">
    <source>
        <dbReference type="ARBA" id="ARBA00022490"/>
    </source>
</evidence>
<evidence type="ECO:0000256" key="14">
    <source>
        <dbReference type="PROSITE-ProRule" id="PRU00546"/>
    </source>
</evidence>
<dbReference type="CDD" id="cd10719">
    <property type="entry name" value="DnaJ_zf"/>
    <property type="match status" value="1"/>
</dbReference>
<feature type="binding site" evidence="13">
    <location>
        <position position="150"/>
    </location>
    <ligand>
        <name>Zn(2+)</name>
        <dbReference type="ChEBI" id="CHEBI:29105"/>
        <label>1</label>
    </ligand>
</feature>
<dbReference type="Pfam" id="PF00226">
    <property type="entry name" value="DnaJ"/>
    <property type="match status" value="1"/>
</dbReference>
<dbReference type="SMART" id="SM00271">
    <property type="entry name" value="DnaJ"/>
    <property type="match status" value="1"/>
</dbReference>
<dbReference type="Pfam" id="PF01556">
    <property type="entry name" value="DnaJ_C"/>
    <property type="match status" value="1"/>
</dbReference>
<dbReference type="PANTHER" id="PTHR43096">
    <property type="entry name" value="DNAJ HOMOLOG 1, MITOCHONDRIAL-RELATED"/>
    <property type="match status" value="1"/>
</dbReference>
<dbReference type="GO" id="GO:0005524">
    <property type="term" value="F:ATP binding"/>
    <property type="evidence" value="ECO:0007669"/>
    <property type="project" value="InterPro"/>
</dbReference>
<dbReference type="SUPFAM" id="SSF57938">
    <property type="entry name" value="DnaJ/Hsp40 cysteine-rich domain"/>
    <property type="match status" value="1"/>
</dbReference>
<feature type="binding site" evidence="13">
    <location>
        <position position="204"/>
    </location>
    <ligand>
        <name>Zn(2+)</name>
        <dbReference type="ChEBI" id="CHEBI:29105"/>
        <label>1</label>
    </ligand>
</feature>
<keyword evidence="3 13" id="KW-0963">Cytoplasm</keyword>
<evidence type="ECO:0000256" key="11">
    <source>
        <dbReference type="ARBA" id="ARBA00061004"/>
    </source>
</evidence>
<feature type="binding site" evidence="13">
    <location>
        <position position="193"/>
    </location>
    <ligand>
        <name>Zn(2+)</name>
        <dbReference type="ChEBI" id="CHEBI:29105"/>
        <label>2</label>
    </ligand>
</feature>
<evidence type="ECO:0000256" key="13">
    <source>
        <dbReference type="HAMAP-Rule" id="MF_01152"/>
    </source>
</evidence>
<dbReference type="NCBIfam" id="NF008035">
    <property type="entry name" value="PRK10767.1"/>
    <property type="match status" value="1"/>
</dbReference>
<organism evidence="17 18">
    <name type="scientific">Phocicoccus pinnipedialis</name>
    <dbReference type="NCBI Taxonomy" id="110845"/>
    <lineage>
        <taxon>Bacteria</taxon>
        <taxon>Bacillati</taxon>
        <taxon>Bacillota</taxon>
        <taxon>Bacilli</taxon>
        <taxon>Bacillales</taxon>
        <taxon>Salinicoccaceae</taxon>
        <taxon>Phocicoccus</taxon>
    </lineage>
</organism>
<dbReference type="FunFam" id="2.60.260.20:FF:000004">
    <property type="entry name" value="Molecular chaperone DnaJ"/>
    <property type="match status" value="1"/>
</dbReference>
<keyword evidence="8 13" id="KW-0862">Zinc</keyword>
<keyword evidence="5 13" id="KW-0479">Metal-binding</keyword>
<dbReference type="InterPro" id="IPR002939">
    <property type="entry name" value="DnaJ_C"/>
</dbReference>
<feature type="domain" description="CR-type" evidence="16">
    <location>
        <begin position="134"/>
        <end position="216"/>
    </location>
</feature>
<dbReference type="PRINTS" id="PR00625">
    <property type="entry name" value="JDOMAIN"/>
</dbReference>
<dbReference type="GO" id="GO:0009408">
    <property type="term" value="P:response to heat"/>
    <property type="evidence" value="ECO:0007669"/>
    <property type="project" value="InterPro"/>
</dbReference>
<dbReference type="AlphaFoldDB" id="A0A6V7RGK4"/>
<dbReference type="GO" id="GO:0005737">
    <property type="term" value="C:cytoplasm"/>
    <property type="evidence" value="ECO:0007669"/>
    <property type="project" value="UniProtKB-SubCell"/>
</dbReference>
<accession>A0A6V7RGK4</accession>
<dbReference type="PROSITE" id="PS00636">
    <property type="entry name" value="DNAJ_1"/>
    <property type="match status" value="1"/>
</dbReference>
<feature type="repeat" description="CXXCXGXG motif" evidence="13">
    <location>
        <begin position="204"/>
        <end position="211"/>
    </location>
</feature>
<dbReference type="InterPro" id="IPR018253">
    <property type="entry name" value="DnaJ_domain_CS"/>
</dbReference>
<feature type="binding site" evidence="13">
    <location>
        <position position="164"/>
    </location>
    <ligand>
        <name>Zn(2+)</name>
        <dbReference type="ChEBI" id="CHEBI:29105"/>
        <label>2</label>
    </ligand>
</feature>
<comment type="similarity">
    <text evidence="11 13">Belongs to the DnaJ family.</text>
</comment>
<feature type="zinc finger region" description="CR-type" evidence="14">
    <location>
        <begin position="134"/>
        <end position="216"/>
    </location>
</feature>
<feature type="binding site" evidence="13">
    <location>
        <position position="167"/>
    </location>
    <ligand>
        <name>Zn(2+)</name>
        <dbReference type="ChEBI" id="CHEBI:29105"/>
        <label>2</label>
    </ligand>
</feature>
<dbReference type="Gene3D" id="1.10.287.110">
    <property type="entry name" value="DnaJ domain"/>
    <property type="match status" value="1"/>
</dbReference>
<dbReference type="InterPro" id="IPR036869">
    <property type="entry name" value="J_dom_sf"/>
</dbReference>
<dbReference type="PROSITE" id="PS50076">
    <property type="entry name" value="DNAJ_2"/>
    <property type="match status" value="1"/>
</dbReference>
<feature type="repeat" description="CXXCXGXG motif" evidence="13">
    <location>
        <begin position="164"/>
        <end position="171"/>
    </location>
</feature>
<evidence type="ECO:0000313" key="18">
    <source>
        <dbReference type="Proteomes" id="UP000588186"/>
    </source>
</evidence>
<gene>
    <name evidence="13 17" type="primary">dnaJ</name>
    <name evidence="17" type="ORF">JEOPIN946_01183</name>
</gene>
<evidence type="ECO:0000256" key="4">
    <source>
        <dbReference type="ARBA" id="ARBA00022705"/>
    </source>
</evidence>
<evidence type="ECO:0000256" key="5">
    <source>
        <dbReference type="ARBA" id="ARBA00022723"/>
    </source>
</evidence>
<dbReference type="GO" id="GO:0031072">
    <property type="term" value="F:heat shock protein binding"/>
    <property type="evidence" value="ECO:0007669"/>
    <property type="project" value="InterPro"/>
</dbReference>
<dbReference type="GO" id="GO:0042026">
    <property type="term" value="P:protein refolding"/>
    <property type="evidence" value="ECO:0007669"/>
    <property type="project" value="TreeGrafter"/>
</dbReference>
<evidence type="ECO:0000256" key="1">
    <source>
        <dbReference type="ARBA" id="ARBA00004496"/>
    </source>
</evidence>
<evidence type="ECO:0000313" key="17">
    <source>
        <dbReference type="EMBL" id="CAD2076123.1"/>
    </source>
</evidence>
<dbReference type="NCBIfam" id="TIGR02349">
    <property type="entry name" value="DnaJ_bact"/>
    <property type="match status" value="1"/>
</dbReference>
<keyword evidence="18" id="KW-1185">Reference proteome</keyword>
<protein>
    <recommendedName>
        <fullName evidence="12 13">Chaperone protein DnaJ</fullName>
    </recommendedName>
</protein>
<dbReference type="HAMAP" id="MF_01152">
    <property type="entry name" value="DnaJ"/>
    <property type="match status" value="1"/>
</dbReference>
<comment type="subunit">
    <text evidence="2 13">Homodimer.</text>
</comment>
<dbReference type="InterPro" id="IPR001623">
    <property type="entry name" value="DnaJ_domain"/>
</dbReference>
<keyword evidence="4 13" id="KW-0235">DNA replication</keyword>
<evidence type="ECO:0000256" key="9">
    <source>
        <dbReference type="ARBA" id="ARBA00023016"/>
    </source>
</evidence>
<evidence type="ECO:0000256" key="10">
    <source>
        <dbReference type="ARBA" id="ARBA00023186"/>
    </source>
</evidence>
<dbReference type="CDD" id="cd06257">
    <property type="entry name" value="DnaJ"/>
    <property type="match status" value="1"/>
</dbReference>
<dbReference type="RefSeq" id="WP_186077723.1">
    <property type="nucleotide sequence ID" value="NZ_CAJEWB010000010.1"/>
</dbReference>
<name>A0A6V7RGK4_9BACL</name>
<keyword evidence="10 13" id="KW-0143">Chaperone</keyword>
<evidence type="ECO:0000256" key="7">
    <source>
        <dbReference type="ARBA" id="ARBA00022771"/>
    </source>
</evidence>
<dbReference type="InterPro" id="IPR008971">
    <property type="entry name" value="HSP40/DnaJ_pept-bd"/>
</dbReference>
<keyword evidence="7 13" id="KW-0863">Zinc-finger</keyword>
<keyword evidence="6 13" id="KW-0677">Repeat</keyword>
<keyword evidence="9 13" id="KW-0346">Stress response</keyword>
<feature type="binding site" evidence="13">
    <location>
        <position position="190"/>
    </location>
    <ligand>
        <name>Zn(2+)</name>
        <dbReference type="ChEBI" id="CHEBI:29105"/>
        <label>2</label>
    </ligand>
</feature>
<dbReference type="PANTHER" id="PTHR43096:SF48">
    <property type="entry name" value="CHAPERONE PROTEIN DNAJ"/>
    <property type="match status" value="1"/>
</dbReference>
<comment type="function">
    <text evidence="13">Participates actively in the response to hyperosmotic and heat shock by preventing the aggregation of stress-denatured proteins and by disaggregating proteins, also in an autonomous, DnaK-independent fashion. Unfolded proteins bind initially to DnaJ; upon interaction with the DnaJ-bound protein, DnaK hydrolyzes its bound ATP, resulting in the formation of a stable complex. GrpE releases ADP from DnaK; ATP binding to DnaK triggers the release of the substrate protein, thus completing the reaction cycle. Several rounds of ATP-dependent interactions between DnaJ, DnaK and GrpE are required for fully efficient folding. Also involved, together with DnaK and GrpE, in the DNA replication of plasmids through activation of initiation proteins.</text>
</comment>
<evidence type="ECO:0000259" key="16">
    <source>
        <dbReference type="PROSITE" id="PS51188"/>
    </source>
</evidence>
<feature type="binding site" evidence="13">
    <location>
        <position position="147"/>
    </location>
    <ligand>
        <name>Zn(2+)</name>
        <dbReference type="ChEBI" id="CHEBI:29105"/>
        <label>1</label>
    </ligand>
</feature>
<dbReference type="Proteomes" id="UP000588186">
    <property type="component" value="Unassembled WGS sequence"/>
</dbReference>
<evidence type="ECO:0000256" key="2">
    <source>
        <dbReference type="ARBA" id="ARBA00011738"/>
    </source>
</evidence>
<comment type="subcellular location">
    <subcellularLocation>
        <location evidence="1 13">Cytoplasm</location>
    </subcellularLocation>
</comment>
<evidence type="ECO:0000256" key="12">
    <source>
        <dbReference type="ARBA" id="ARBA00067609"/>
    </source>
</evidence>
<dbReference type="Pfam" id="PF00684">
    <property type="entry name" value="DnaJ_CXXCXGXG"/>
    <property type="match status" value="1"/>
</dbReference>
<evidence type="ECO:0000256" key="6">
    <source>
        <dbReference type="ARBA" id="ARBA00022737"/>
    </source>
</evidence>
<dbReference type="InterPro" id="IPR012724">
    <property type="entry name" value="DnaJ"/>
</dbReference>
<dbReference type="InterPro" id="IPR001305">
    <property type="entry name" value="HSP_DnaJ_Cys-rich_dom"/>
</dbReference>
<evidence type="ECO:0000256" key="8">
    <source>
        <dbReference type="ARBA" id="ARBA00022833"/>
    </source>
</evidence>
<dbReference type="GO" id="GO:0006260">
    <property type="term" value="P:DNA replication"/>
    <property type="evidence" value="ECO:0007669"/>
    <property type="project" value="UniProtKB-KW"/>
</dbReference>
<comment type="cofactor">
    <cofactor evidence="13">
        <name>Zn(2+)</name>
        <dbReference type="ChEBI" id="CHEBI:29105"/>
    </cofactor>
    <text evidence="13">Binds 2 Zn(2+) ions per monomer.</text>
</comment>